<keyword evidence="5" id="KW-1185">Reference proteome</keyword>
<dbReference type="SMART" id="SM00822">
    <property type="entry name" value="PKS_KR"/>
    <property type="match status" value="1"/>
</dbReference>
<sequence>MTGELNGQRALVTGATSGIGRAVAVKLAEAGATVVVTGRRADLGKETVKAVESIGGEAHYFVADLGDLTDVRRLAEEAGEIDVLVNNAGIYPFGPTLEQDVETYERVFDVNVRGPYFLTAALLPKMIAKGSGSIVNVSSVTARTGTPIMSVYGASKAALDALTLSWAVEFGGHGIRVNSVAPGLTRTEKVEENLGGDVIAQIAAPTPLGRAGEPEEIAEAVLFLASPRSSFLTGSVVTADGGAIAT</sequence>
<reference evidence="4 5" key="1">
    <citation type="submission" date="2019-08" db="EMBL/GenBank/DDBJ databases">
        <title>Lentzea from Indian Himalayas.</title>
        <authorList>
            <person name="Mandal S."/>
            <person name="Mallick Gupta A."/>
            <person name="Maiti P.K."/>
            <person name="Sarkar J."/>
            <person name="Mandal S."/>
        </authorList>
    </citation>
    <scope>NUCLEOTIDE SEQUENCE [LARGE SCALE GENOMIC DNA]</scope>
    <source>
        <strain evidence="4 5">PSKA42</strain>
    </source>
</reference>
<gene>
    <name evidence="4" type="ORF">FXN61_15690</name>
</gene>
<dbReference type="PANTHER" id="PTHR43639">
    <property type="entry name" value="OXIDOREDUCTASE, SHORT-CHAIN DEHYDROGENASE/REDUCTASE FAMILY (AFU_ORTHOLOGUE AFUA_5G02870)"/>
    <property type="match status" value="1"/>
</dbReference>
<dbReference type="InterPro" id="IPR002347">
    <property type="entry name" value="SDR_fam"/>
</dbReference>
<dbReference type="PRINTS" id="PR00080">
    <property type="entry name" value="SDRFAMILY"/>
</dbReference>
<dbReference type="CDD" id="cd05233">
    <property type="entry name" value="SDR_c"/>
    <property type="match status" value="1"/>
</dbReference>
<dbReference type="Gene3D" id="3.40.50.720">
    <property type="entry name" value="NAD(P)-binding Rossmann-like Domain"/>
    <property type="match status" value="1"/>
</dbReference>
<dbReference type="PRINTS" id="PR00081">
    <property type="entry name" value="GDHRDH"/>
</dbReference>
<evidence type="ECO:0000256" key="2">
    <source>
        <dbReference type="ARBA" id="ARBA00023002"/>
    </source>
</evidence>
<dbReference type="Proteomes" id="UP001515943">
    <property type="component" value="Unassembled WGS sequence"/>
</dbReference>
<keyword evidence="2" id="KW-0560">Oxidoreductase</keyword>
<protein>
    <submittedName>
        <fullName evidence="4">SDR family oxidoreductase</fullName>
    </submittedName>
</protein>
<dbReference type="PANTHER" id="PTHR43639:SF1">
    <property type="entry name" value="SHORT-CHAIN DEHYDROGENASE_REDUCTASE FAMILY PROTEIN"/>
    <property type="match status" value="1"/>
</dbReference>
<organism evidence="4 5">
    <name type="scientific">Lentzea indica</name>
    <dbReference type="NCBI Taxonomy" id="2604800"/>
    <lineage>
        <taxon>Bacteria</taxon>
        <taxon>Bacillati</taxon>
        <taxon>Actinomycetota</taxon>
        <taxon>Actinomycetes</taxon>
        <taxon>Pseudonocardiales</taxon>
        <taxon>Pseudonocardiaceae</taxon>
        <taxon>Lentzea</taxon>
    </lineage>
</organism>
<evidence type="ECO:0000259" key="3">
    <source>
        <dbReference type="SMART" id="SM00822"/>
    </source>
</evidence>
<name>A0ABX1FGT1_9PSEU</name>
<dbReference type="Pfam" id="PF13561">
    <property type="entry name" value="adh_short_C2"/>
    <property type="match status" value="1"/>
</dbReference>
<accession>A0ABX1FGT1</accession>
<dbReference type="SUPFAM" id="SSF51735">
    <property type="entry name" value="NAD(P)-binding Rossmann-fold domains"/>
    <property type="match status" value="1"/>
</dbReference>
<dbReference type="PROSITE" id="PS00061">
    <property type="entry name" value="ADH_SHORT"/>
    <property type="match status" value="1"/>
</dbReference>
<dbReference type="NCBIfam" id="NF005559">
    <property type="entry name" value="PRK07231.1"/>
    <property type="match status" value="1"/>
</dbReference>
<dbReference type="EMBL" id="VSRL01000048">
    <property type="protein sequence ID" value="NKE58184.1"/>
    <property type="molecule type" value="Genomic_DNA"/>
</dbReference>
<feature type="domain" description="Ketoreductase" evidence="3">
    <location>
        <begin position="8"/>
        <end position="183"/>
    </location>
</feature>
<proteinExistence type="inferred from homology"/>
<comment type="caution">
    <text evidence="4">The sequence shown here is derived from an EMBL/GenBank/DDBJ whole genome shotgun (WGS) entry which is preliminary data.</text>
</comment>
<evidence type="ECO:0000313" key="4">
    <source>
        <dbReference type="EMBL" id="NKE58184.1"/>
    </source>
</evidence>
<evidence type="ECO:0000256" key="1">
    <source>
        <dbReference type="ARBA" id="ARBA00006484"/>
    </source>
</evidence>
<dbReference type="InterPro" id="IPR020904">
    <property type="entry name" value="Sc_DH/Rdtase_CS"/>
</dbReference>
<dbReference type="InterPro" id="IPR036291">
    <property type="entry name" value="NAD(P)-bd_dom_sf"/>
</dbReference>
<evidence type="ECO:0000313" key="5">
    <source>
        <dbReference type="Proteomes" id="UP001515943"/>
    </source>
</evidence>
<dbReference type="RefSeq" id="WP_167974664.1">
    <property type="nucleotide sequence ID" value="NZ_VSRL01000048.1"/>
</dbReference>
<comment type="similarity">
    <text evidence="1">Belongs to the short-chain dehydrogenases/reductases (SDR) family.</text>
</comment>
<dbReference type="InterPro" id="IPR057326">
    <property type="entry name" value="KR_dom"/>
</dbReference>